<organism evidence="3 4">
    <name type="scientific">Morganella psychrotolerans</name>
    <dbReference type="NCBI Taxonomy" id="368603"/>
    <lineage>
        <taxon>Bacteria</taxon>
        <taxon>Pseudomonadati</taxon>
        <taxon>Pseudomonadota</taxon>
        <taxon>Gammaproteobacteria</taxon>
        <taxon>Enterobacterales</taxon>
        <taxon>Morganellaceae</taxon>
        <taxon>Morganella</taxon>
    </lineage>
</organism>
<dbReference type="InterPro" id="IPR017732">
    <property type="entry name" value="T4/T6SS_DotU"/>
</dbReference>
<keyword evidence="1" id="KW-0472">Membrane</keyword>
<reference evidence="3 4" key="1">
    <citation type="submission" date="2019-09" db="EMBL/GenBank/DDBJ databases">
        <title>Draft genome sequence of various Type strains from the CCUG.</title>
        <authorList>
            <person name="Pineiro-Iglesias B."/>
            <person name="Tunovic T."/>
            <person name="Unosson C."/>
            <person name="Inganas E."/>
            <person name="Ohlen M."/>
            <person name="Cardew S."/>
            <person name="Jensie-Markopoulos S."/>
            <person name="Salva-Serra F."/>
            <person name="Jaen-Luchoro D."/>
            <person name="Karlsson R."/>
            <person name="Svensson-Stadler L."/>
            <person name="Chun J."/>
            <person name="Moore E."/>
        </authorList>
    </citation>
    <scope>NUCLEOTIDE SEQUENCE [LARGE SCALE GENOMIC DNA]</scope>
    <source>
        <strain evidence="3 4">CCUG 53682T</strain>
    </source>
</reference>
<sequence>MTIDAIFSDTWLMVCQLRHGSPVSDGAGLYRHVCDMVDQTRERLTEKGYPEKSVENMLYAQCALIDESVMNRPAHDDGYDQWILSPLQARYFNTLEAGDKLWDRVRELLSETAPDPDVLICFHRVLTLGFAGKYHHTTSPQREQIIQQLTARVPAYALSSSLPLVVRPALRFSRRKLYWAGWVGGILLLAALWWGFSASLEQLLSQLITQGQ</sequence>
<evidence type="ECO:0000313" key="4">
    <source>
        <dbReference type="Proteomes" id="UP000322181"/>
    </source>
</evidence>
<dbReference type="InterPro" id="IPR038522">
    <property type="entry name" value="T4/T6SS_DotU_sf"/>
</dbReference>
<dbReference type="Pfam" id="PF09850">
    <property type="entry name" value="DotU"/>
    <property type="match status" value="1"/>
</dbReference>
<feature type="domain" description="Type IV / VI secretion system DotU" evidence="2">
    <location>
        <begin position="3"/>
        <end position="197"/>
    </location>
</feature>
<gene>
    <name evidence="3" type="ORF">F4V73_16855</name>
</gene>
<evidence type="ECO:0000313" key="3">
    <source>
        <dbReference type="EMBL" id="KAA8713623.1"/>
    </source>
</evidence>
<dbReference type="EMBL" id="VXKB01000006">
    <property type="protein sequence ID" value="KAA8713623.1"/>
    <property type="molecule type" value="Genomic_DNA"/>
</dbReference>
<dbReference type="PANTHER" id="PTHR38033">
    <property type="entry name" value="MEMBRANE PROTEIN-RELATED"/>
    <property type="match status" value="1"/>
</dbReference>
<dbReference type="AlphaFoldDB" id="A0A5M9QYQ7"/>
<comment type="caution">
    <text evidence="3">The sequence shown here is derived from an EMBL/GenBank/DDBJ whole genome shotgun (WGS) entry which is preliminary data.</text>
</comment>
<evidence type="ECO:0000259" key="2">
    <source>
        <dbReference type="Pfam" id="PF09850"/>
    </source>
</evidence>
<accession>A0A5M9QYQ7</accession>
<protein>
    <submittedName>
        <fullName evidence="3">DotU family type IV/VI secretion system protein</fullName>
    </submittedName>
</protein>
<keyword evidence="1" id="KW-1133">Transmembrane helix</keyword>
<dbReference type="NCBIfam" id="TIGR03349">
    <property type="entry name" value="IV_VI_DotU"/>
    <property type="match status" value="1"/>
</dbReference>
<evidence type="ECO:0000256" key="1">
    <source>
        <dbReference type="SAM" id="Phobius"/>
    </source>
</evidence>
<name>A0A5M9QYQ7_9GAMM</name>
<dbReference type="OrthoDB" id="6998040at2"/>
<feature type="transmembrane region" description="Helical" evidence="1">
    <location>
        <begin position="177"/>
        <end position="196"/>
    </location>
</feature>
<keyword evidence="1" id="KW-0812">Transmembrane</keyword>
<proteinExistence type="predicted"/>
<dbReference type="Proteomes" id="UP000322181">
    <property type="component" value="Unassembled WGS sequence"/>
</dbReference>
<dbReference type="NCBIfam" id="NF038239">
    <property type="entry name" value="T6SS_TssL_short"/>
    <property type="match status" value="1"/>
</dbReference>
<dbReference type="PANTHER" id="PTHR38033:SF1">
    <property type="entry name" value="DOTU FAMILY TYPE IV_VI SECRETION SYSTEM PROTEIN"/>
    <property type="match status" value="1"/>
</dbReference>
<dbReference type="Gene3D" id="1.25.40.590">
    <property type="entry name" value="Type IV / VI secretion system, DotU"/>
    <property type="match status" value="1"/>
</dbReference>